<proteinExistence type="predicted"/>
<dbReference type="EMBL" id="LXQA010388184">
    <property type="protein sequence ID" value="MCI48561.1"/>
    <property type="molecule type" value="Genomic_DNA"/>
</dbReference>
<protein>
    <submittedName>
        <fullName evidence="1">Uncharacterized protein</fullName>
    </submittedName>
</protein>
<keyword evidence="2" id="KW-1185">Reference proteome</keyword>
<organism evidence="1 2">
    <name type="scientific">Trifolium medium</name>
    <dbReference type="NCBI Taxonomy" id="97028"/>
    <lineage>
        <taxon>Eukaryota</taxon>
        <taxon>Viridiplantae</taxon>
        <taxon>Streptophyta</taxon>
        <taxon>Embryophyta</taxon>
        <taxon>Tracheophyta</taxon>
        <taxon>Spermatophyta</taxon>
        <taxon>Magnoliopsida</taxon>
        <taxon>eudicotyledons</taxon>
        <taxon>Gunneridae</taxon>
        <taxon>Pentapetalae</taxon>
        <taxon>rosids</taxon>
        <taxon>fabids</taxon>
        <taxon>Fabales</taxon>
        <taxon>Fabaceae</taxon>
        <taxon>Papilionoideae</taxon>
        <taxon>50 kb inversion clade</taxon>
        <taxon>NPAAA clade</taxon>
        <taxon>Hologalegina</taxon>
        <taxon>IRL clade</taxon>
        <taxon>Trifolieae</taxon>
        <taxon>Trifolium</taxon>
    </lineage>
</organism>
<feature type="non-terminal residue" evidence="1">
    <location>
        <position position="1"/>
    </location>
</feature>
<accession>A0A392SI68</accession>
<evidence type="ECO:0000313" key="1">
    <source>
        <dbReference type="EMBL" id="MCI48561.1"/>
    </source>
</evidence>
<reference evidence="1 2" key="1">
    <citation type="journal article" date="2018" name="Front. Plant Sci.">
        <title>Red Clover (Trifolium pratense) and Zigzag Clover (T. medium) - A Picture of Genomic Similarities and Differences.</title>
        <authorList>
            <person name="Dluhosova J."/>
            <person name="Istvanek J."/>
            <person name="Nedelnik J."/>
            <person name="Repkova J."/>
        </authorList>
    </citation>
    <scope>NUCLEOTIDE SEQUENCE [LARGE SCALE GENOMIC DNA]</scope>
    <source>
        <strain evidence="2">cv. 10/8</strain>
        <tissue evidence="1">Leaf</tissue>
    </source>
</reference>
<evidence type="ECO:0000313" key="2">
    <source>
        <dbReference type="Proteomes" id="UP000265520"/>
    </source>
</evidence>
<dbReference type="AlphaFoldDB" id="A0A392SI68"/>
<comment type="caution">
    <text evidence="1">The sequence shown here is derived from an EMBL/GenBank/DDBJ whole genome shotgun (WGS) entry which is preliminary data.</text>
</comment>
<sequence>SPSISVCKSARHSGTDLSALCPLLGSGVDSRAERARCYLFFVRCVWLHDVVFPDITTVHEASAARRSTEAV</sequence>
<dbReference type="Proteomes" id="UP000265520">
    <property type="component" value="Unassembled WGS sequence"/>
</dbReference>
<name>A0A392SI68_9FABA</name>